<keyword evidence="7" id="KW-1185">Reference proteome</keyword>
<accession>A0A9X3FCD2</accession>
<dbReference type="InterPro" id="IPR000917">
    <property type="entry name" value="Sulfatase_N"/>
</dbReference>
<evidence type="ECO:0000313" key="7">
    <source>
        <dbReference type="Proteomes" id="UP001145087"/>
    </source>
</evidence>
<organism evidence="6 7">
    <name type="scientific">Draconibacterium aestuarii</name>
    <dbReference type="NCBI Taxonomy" id="2998507"/>
    <lineage>
        <taxon>Bacteria</taxon>
        <taxon>Pseudomonadati</taxon>
        <taxon>Bacteroidota</taxon>
        <taxon>Bacteroidia</taxon>
        <taxon>Marinilabiliales</taxon>
        <taxon>Prolixibacteraceae</taxon>
        <taxon>Draconibacterium</taxon>
    </lineage>
</organism>
<dbReference type="CDD" id="cd16145">
    <property type="entry name" value="ARS_like"/>
    <property type="match status" value="1"/>
</dbReference>
<feature type="domain" description="Sulfatase N-terminal" evidence="5">
    <location>
        <begin position="31"/>
        <end position="355"/>
    </location>
</feature>
<dbReference type="SUPFAM" id="SSF53649">
    <property type="entry name" value="Alkaline phosphatase-like"/>
    <property type="match status" value="1"/>
</dbReference>
<dbReference type="GO" id="GO:0046872">
    <property type="term" value="F:metal ion binding"/>
    <property type="evidence" value="ECO:0007669"/>
    <property type="project" value="UniProtKB-KW"/>
</dbReference>
<name>A0A9X3FCD2_9BACT</name>
<dbReference type="PROSITE" id="PS00523">
    <property type="entry name" value="SULFATASE_1"/>
    <property type="match status" value="1"/>
</dbReference>
<sequence>MKSISQYLVILFLIFTACTNQKKKDNEPKKPNILFLLADDLGFGELGCYGQEVIQTPELDKLAKNGLRFTDFYAGNAVCSPSRAVLMTGKSSSYNTVRGNSGSFSDDRWMRVALKKDELTLGEMLKSAGYQTAFIGKWHLDDPTDISTWASNRGFDYAVQEQWGSRFGGKQYDEQMHWINGKQDSVYYHINEWECKDDFRTNLAFGYLDKIQKDKPFFLFMSFRAPHGHEYEIGNKEIYSEKGWPAAERLHAAKITLLDKQVGRLLNKLEEMGKLDNTLVVFTSDNGPHREGRGHDPEFFNSNGELKGIKRDLYEGGIRVPMIAFWKGKILPETTTNYISGFQDLMPTFAEIAGINVPAQSNGTSILPLLTGENQKEQDFLNWEFQLDGWSRKMPDGGFRQAARIGKWKGVRYGLSNEIELYNLDTDISETNNVADEHPEMIQKMRNIFETQRADTDGFPYGGVIQNYKAKDKLQ</sequence>
<reference evidence="6" key="1">
    <citation type="submission" date="2022-11" db="EMBL/GenBank/DDBJ databases">
        <title>Marilongibacter aestuarii gen. nov., sp. nov., isolated from tidal flat sediment.</title>
        <authorList>
            <person name="Jiayan W."/>
        </authorList>
    </citation>
    <scope>NUCLEOTIDE SEQUENCE</scope>
    <source>
        <strain evidence="6">Z1-6</strain>
    </source>
</reference>
<dbReference type="Gene3D" id="3.40.720.10">
    <property type="entry name" value="Alkaline Phosphatase, subunit A"/>
    <property type="match status" value="1"/>
</dbReference>
<evidence type="ECO:0000256" key="3">
    <source>
        <dbReference type="ARBA" id="ARBA00022801"/>
    </source>
</evidence>
<dbReference type="RefSeq" id="WP_343332323.1">
    <property type="nucleotide sequence ID" value="NZ_JAPOHD010000012.1"/>
</dbReference>
<evidence type="ECO:0000259" key="5">
    <source>
        <dbReference type="Pfam" id="PF00884"/>
    </source>
</evidence>
<evidence type="ECO:0000256" key="2">
    <source>
        <dbReference type="ARBA" id="ARBA00022723"/>
    </source>
</evidence>
<protein>
    <submittedName>
        <fullName evidence="6">Arylsulfatase</fullName>
    </submittedName>
</protein>
<dbReference type="Pfam" id="PF00884">
    <property type="entry name" value="Sulfatase"/>
    <property type="match status" value="1"/>
</dbReference>
<dbReference type="PANTHER" id="PTHR42693">
    <property type="entry name" value="ARYLSULFATASE FAMILY MEMBER"/>
    <property type="match status" value="1"/>
</dbReference>
<dbReference type="PROSITE" id="PS51257">
    <property type="entry name" value="PROKAR_LIPOPROTEIN"/>
    <property type="match status" value="1"/>
</dbReference>
<dbReference type="InterPro" id="IPR050738">
    <property type="entry name" value="Sulfatase"/>
</dbReference>
<dbReference type="PROSITE" id="PS00149">
    <property type="entry name" value="SULFATASE_2"/>
    <property type="match status" value="1"/>
</dbReference>
<dbReference type="InterPro" id="IPR024607">
    <property type="entry name" value="Sulfatase_CS"/>
</dbReference>
<dbReference type="AlphaFoldDB" id="A0A9X3FCD2"/>
<proteinExistence type="inferred from homology"/>
<gene>
    <name evidence="6" type="ORF">OU798_06540</name>
</gene>
<dbReference type="InterPro" id="IPR017850">
    <property type="entry name" value="Alkaline_phosphatase_core_sf"/>
</dbReference>
<dbReference type="GO" id="GO:0004065">
    <property type="term" value="F:arylsulfatase activity"/>
    <property type="evidence" value="ECO:0007669"/>
    <property type="project" value="TreeGrafter"/>
</dbReference>
<comment type="similarity">
    <text evidence="1">Belongs to the sulfatase family.</text>
</comment>
<keyword evidence="3" id="KW-0378">Hydrolase</keyword>
<comment type="caution">
    <text evidence="6">The sequence shown here is derived from an EMBL/GenBank/DDBJ whole genome shotgun (WGS) entry which is preliminary data.</text>
</comment>
<keyword evidence="2" id="KW-0479">Metal-binding</keyword>
<keyword evidence="4" id="KW-0106">Calcium</keyword>
<evidence type="ECO:0000256" key="1">
    <source>
        <dbReference type="ARBA" id="ARBA00008779"/>
    </source>
</evidence>
<dbReference type="PANTHER" id="PTHR42693:SF53">
    <property type="entry name" value="ENDO-4-O-SULFATASE"/>
    <property type="match status" value="1"/>
</dbReference>
<dbReference type="Gene3D" id="3.30.1120.10">
    <property type="match status" value="1"/>
</dbReference>
<evidence type="ECO:0000256" key="4">
    <source>
        <dbReference type="ARBA" id="ARBA00022837"/>
    </source>
</evidence>
<dbReference type="EMBL" id="JAPOHD010000012">
    <property type="protein sequence ID" value="MCY1719993.1"/>
    <property type="molecule type" value="Genomic_DNA"/>
</dbReference>
<evidence type="ECO:0000313" key="6">
    <source>
        <dbReference type="EMBL" id="MCY1719993.1"/>
    </source>
</evidence>
<dbReference type="Proteomes" id="UP001145087">
    <property type="component" value="Unassembled WGS sequence"/>
</dbReference>